<feature type="coiled-coil region" evidence="1">
    <location>
        <begin position="30"/>
        <end position="64"/>
    </location>
</feature>
<sequence length="109" mass="12137">MDVFGSKTQKLLADAQGLLQQAQHEMSKDIEKLKAKQSATDARLARLENQQDNSAREIGRLQQSLDDIRDSAIRGEIASGQKTKDVADKFNLTPARVSQIAPRRKYNNG</sequence>
<evidence type="ECO:0000313" key="2">
    <source>
        <dbReference type="EMBL" id="APZ43894.1"/>
    </source>
</evidence>
<name>A0A1P8UJB3_9GAMM</name>
<reference evidence="2 3" key="1">
    <citation type="submission" date="2017-01" db="EMBL/GenBank/DDBJ databases">
        <title>Draft sequence of Acidihalobacter ferrooxidans strain DSM 14175 (strain V8).</title>
        <authorList>
            <person name="Khaleque H.N."/>
            <person name="Ramsay J.P."/>
            <person name="Murphy R.J.T."/>
            <person name="Kaksonen A.H."/>
            <person name="Boxall N.J."/>
            <person name="Watkin E.L.J."/>
        </authorList>
    </citation>
    <scope>NUCLEOTIDE SEQUENCE [LARGE SCALE GENOMIC DNA]</scope>
    <source>
        <strain evidence="2 3">V8</strain>
    </source>
</reference>
<gene>
    <name evidence="2" type="ORF">BW247_13010</name>
</gene>
<evidence type="ECO:0000313" key="3">
    <source>
        <dbReference type="Proteomes" id="UP000243807"/>
    </source>
</evidence>
<keyword evidence="1" id="KW-0175">Coiled coil</keyword>
<evidence type="ECO:0000256" key="1">
    <source>
        <dbReference type="SAM" id="Coils"/>
    </source>
</evidence>
<dbReference type="EMBL" id="CP019434">
    <property type="protein sequence ID" value="APZ43894.1"/>
    <property type="molecule type" value="Genomic_DNA"/>
</dbReference>
<accession>A0A1P8UJB3</accession>
<proteinExistence type="predicted"/>
<organism evidence="2 3">
    <name type="scientific">Acidihalobacter ferrooxydans</name>
    <dbReference type="NCBI Taxonomy" id="1765967"/>
    <lineage>
        <taxon>Bacteria</taxon>
        <taxon>Pseudomonadati</taxon>
        <taxon>Pseudomonadota</taxon>
        <taxon>Gammaproteobacteria</taxon>
        <taxon>Chromatiales</taxon>
        <taxon>Ectothiorhodospiraceae</taxon>
        <taxon>Acidihalobacter</taxon>
    </lineage>
</organism>
<dbReference type="RefSeq" id="WP_076837518.1">
    <property type="nucleotide sequence ID" value="NZ_CP019434.1"/>
</dbReference>
<dbReference type="OrthoDB" id="9855616at2"/>
<dbReference type="AlphaFoldDB" id="A0A1P8UJB3"/>
<keyword evidence="3" id="KW-1185">Reference proteome</keyword>
<dbReference type="Proteomes" id="UP000243807">
    <property type="component" value="Chromosome"/>
</dbReference>
<dbReference type="KEGG" id="afy:BW247_13010"/>
<protein>
    <submittedName>
        <fullName evidence="2">Uncharacterized protein</fullName>
    </submittedName>
</protein>